<evidence type="ECO:0000313" key="2">
    <source>
        <dbReference type="EMBL" id="EHO63064.1"/>
    </source>
</evidence>
<dbReference type="PATRIC" id="fig|742743.3.peg.1071"/>
<dbReference type="RefSeq" id="WP_008859546.1">
    <property type="nucleotide sequence ID" value="NZ_JH591187.1"/>
</dbReference>
<dbReference type="OrthoDB" id="1634473at2"/>
<keyword evidence="3" id="KW-1185">Reference proteome</keyword>
<evidence type="ECO:0000313" key="3">
    <source>
        <dbReference type="Proteomes" id="UP000003277"/>
    </source>
</evidence>
<keyword evidence="1" id="KW-1133">Transmembrane helix</keyword>
<proteinExistence type="predicted"/>
<name>H1D0B3_9FIRM</name>
<dbReference type="STRING" id="742743.HMPREF9453_01051"/>
<feature type="transmembrane region" description="Helical" evidence="1">
    <location>
        <begin position="243"/>
        <end position="261"/>
    </location>
</feature>
<sequence>MLFLEQEKEKFMAWCHDISMKELALYFVSALGLLLIIFLYYDALGITGLFQWYRFGRNMGECFLLIFLTELMTGKNLLHPFWRIGYIPFFSWVLVFPYVLIHAVNGMKDPTFNHLSPYFLTAIGTLLLIFFMMNVICRVYVGRKLAASICLLAVCFFTFSAFIFLMHYAFMHIMMSPREMFFALYQPVRWFHRIVLPHVGLWNLLLMGAGLVAFVVLYWQWIYNSAYNLSPRWKKQGRKSYSCIHRILQFLVFFGCLWLLIRWLSECFPLHDYELAKQYKEYIDFIQNTRL</sequence>
<dbReference type="AlphaFoldDB" id="H1D0B3"/>
<reference evidence="2 3" key="1">
    <citation type="submission" date="2011-11" db="EMBL/GenBank/DDBJ databases">
        <title>The Genome Sequence of Dialister succinatiphilus YIT 11850.</title>
        <authorList>
            <consortium name="The Broad Institute Genome Sequencing Platform"/>
            <person name="Earl A."/>
            <person name="Ward D."/>
            <person name="Feldgarden M."/>
            <person name="Gevers D."/>
            <person name="Morotomi M."/>
            <person name="Young S.K."/>
            <person name="Zeng Q."/>
            <person name="Gargeya S."/>
            <person name="Fitzgerald M."/>
            <person name="Haas B."/>
            <person name="Abouelleil A."/>
            <person name="Alvarado L."/>
            <person name="Arachchi H.M."/>
            <person name="Berlin A."/>
            <person name="Brown A."/>
            <person name="Chapman S.B."/>
            <person name="Dunbar C."/>
            <person name="Gearin G."/>
            <person name="Goldberg J."/>
            <person name="Griggs A."/>
            <person name="Gujja S."/>
            <person name="Heiman D."/>
            <person name="Howarth C."/>
            <person name="Lui A."/>
            <person name="MacDonald P.J.P."/>
            <person name="Montmayeur A."/>
            <person name="Murphy C."/>
            <person name="Neiman D."/>
            <person name="Pearson M."/>
            <person name="Priest M."/>
            <person name="Roberts A."/>
            <person name="Saif S."/>
            <person name="Shea T."/>
            <person name="Sisk P."/>
            <person name="Stolte C."/>
            <person name="Sykes S."/>
            <person name="Wortman J."/>
            <person name="Nusbaum C."/>
            <person name="Birren B."/>
        </authorList>
    </citation>
    <scope>NUCLEOTIDE SEQUENCE [LARGE SCALE GENOMIC DNA]</scope>
    <source>
        <strain evidence="2 3">YIT 11850</strain>
    </source>
</reference>
<feature type="transmembrane region" description="Helical" evidence="1">
    <location>
        <begin position="23"/>
        <end position="41"/>
    </location>
</feature>
<dbReference type="HOGENOM" id="CLU_955562_0_0_9"/>
<feature type="transmembrane region" description="Helical" evidence="1">
    <location>
        <begin position="200"/>
        <end position="222"/>
    </location>
</feature>
<feature type="transmembrane region" description="Helical" evidence="1">
    <location>
        <begin position="149"/>
        <end position="170"/>
    </location>
</feature>
<accession>H1D0B3</accession>
<dbReference type="EMBL" id="ADLT01000029">
    <property type="protein sequence ID" value="EHO63064.1"/>
    <property type="molecule type" value="Genomic_DNA"/>
</dbReference>
<protein>
    <submittedName>
        <fullName evidence="2">Uncharacterized protein</fullName>
    </submittedName>
</protein>
<feature type="transmembrane region" description="Helical" evidence="1">
    <location>
        <begin position="84"/>
        <end position="104"/>
    </location>
</feature>
<organism evidence="2 3">
    <name type="scientific">Dialister succinatiphilus YIT 11850</name>
    <dbReference type="NCBI Taxonomy" id="742743"/>
    <lineage>
        <taxon>Bacteria</taxon>
        <taxon>Bacillati</taxon>
        <taxon>Bacillota</taxon>
        <taxon>Negativicutes</taxon>
        <taxon>Veillonellales</taxon>
        <taxon>Veillonellaceae</taxon>
        <taxon>Dialister</taxon>
    </lineage>
</organism>
<gene>
    <name evidence="2" type="ORF">HMPREF9453_01051</name>
</gene>
<evidence type="ECO:0000256" key="1">
    <source>
        <dbReference type="SAM" id="Phobius"/>
    </source>
</evidence>
<keyword evidence="1" id="KW-0812">Transmembrane</keyword>
<dbReference type="Proteomes" id="UP000003277">
    <property type="component" value="Unassembled WGS sequence"/>
</dbReference>
<feature type="transmembrane region" description="Helical" evidence="1">
    <location>
        <begin position="116"/>
        <end position="137"/>
    </location>
</feature>
<comment type="caution">
    <text evidence="2">The sequence shown here is derived from an EMBL/GenBank/DDBJ whole genome shotgun (WGS) entry which is preliminary data.</text>
</comment>
<keyword evidence="1" id="KW-0472">Membrane</keyword>